<keyword evidence="6 12" id="KW-0479">Metal-binding</keyword>
<sequence>MKIKKLWERGSCPILIPTPYPYNHSWLLATMASIILFLLCLTLLLLVLFFFHKHRSNKNPPPPPGPRGLPIIGNLLQLNDSSTFHLQLWKLSKIYGPLFSLQLGLRPCVVVSSPKLAKEILKNHDLVFSGRPSFLGQQKLSYNGIEVIFSPYNEGWREIRKICIVHIFNSKRVSCFSSIRHYEVKQMIKKISRHVSSSTVTNLNELLISLSSTIICRIAFGRSYEDEGTEKSRFHELVNEVQAMFSAFFVSDYIPFMGWIDKLTGMHARLDRIFKEMDKFYQEVIDERLDESKKHRENKDEEVIVDVLLQLKKERSFSIDLTYDHIKAILMDILVAATDTSAATTVWAMTALIKNPRVMKKVQEEIRKLGDNNDFIGEDDIKKLPYLKAVIKETLRLHLPAPLLVSREANEDCIIDGYLIQAKTIVYVNAWAIQRDPEAWKDPEEFYPERFLESSIDFKGQDFELIPFGTGRRICPGLSMAVPTLELIIANLLSSFDWELPQGLEKEDIDFEMLPGITQHKKNHLCLFAKNHF</sequence>
<dbReference type="Pfam" id="PF00067">
    <property type="entry name" value="p450"/>
    <property type="match status" value="1"/>
</dbReference>
<keyword evidence="7 14" id="KW-1133">Transmembrane helix</keyword>
<evidence type="ECO:0000256" key="2">
    <source>
        <dbReference type="ARBA" id="ARBA00004167"/>
    </source>
</evidence>
<dbReference type="SUPFAM" id="SSF48264">
    <property type="entry name" value="Cytochrome P450"/>
    <property type="match status" value="1"/>
</dbReference>
<evidence type="ECO:0000313" key="16">
    <source>
        <dbReference type="Proteomes" id="UP000447434"/>
    </source>
</evidence>
<comment type="cofactor">
    <cofactor evidence="1 12">
        <name>heme</name>
        <dbReference type="ChEBI" id="CHEBI:30413"/>
    </cofactor>
</comment>
<keyword evidence="9 12" id="KW-0408">Iron</keyword>
<dbReference type="GO" id="GO:0005506">
    <property type="term" value="F:iron ion binding"/>
    <property type="evidence" value="ECO:0007669"/>
    <property type="project" value="InterPro"/>
</dbReference>
<dbReference type="InterPro" id="IPR001128">
    <property type="entry name" value="Cyt_P450"/>
</dbReference>
<dbReference type="GO" id="GO:0020037">
    <property type="term" value="F:heme binding"/>
    <property type="evidence" value="ECO:0007669"/>
    <property type="project" value="InterPro"/>
</dbReference>
<accession>A0A6A4QB05</accession>
<dbReference type="PANTHER" id="PTHR47955:SF22">
    <property type="entry name" value="CYTOCHROME P450 83B1-LIKE"/>
    <property type="match status" value="1"/>
</dbReference>
<dbReference type="PANTHER" id="PTHR47955">
    <property type="entry name" value="CYTOCHROME P450 FAMILY 71 PROTEIN"/>
    <property type="match status" value="1"/>
</dbReference>
<dbReference type="PRINTS" id="PR00463">
    <property type="entry name" value="EP450I"/>
</dbReference>
<dbReference type="Proteomes" id="UP000447434">
    <property type="component" value="Chromosome 7"/>
</dbReference>
<comment type="caution">
    <text evidence="15">The sequence shown here is derived from an EMBL/GenBank/DDBJ whole genome shotgun (WGS) entry which is preliminary data.</text>
</comment>
<dbReference type="PRINTS" id="PR00385">
    <property type="entry name" value="P450"/>
</dbReference>
<evidence type="ECO:0000313" key="15">
    <source>
        <dbReference type="EMBL" id="KAE9610773.1"/>
    </source>
</evidence>
<feature type="binding site" description="axial binding residue" evidence="12">
    <location>
        <position position="475"/>
    </location>
    <ligand>
        <name>heme</name>
        <dbReference type="ChEBI" id="CHEBI:30413"/>
    </ligand>
    <ligandPart>
        <name>Fe</name>
        <dbReference type="ChEBI" id="CHEBI:18248"/>
    </ligandPart>
</feature>
<evidence type="ECO:0000256" key="10">
    <source>
        <dbReference type="ARBA" id="ARBA00023033"/>
    </source>
</evidence>
<evidence type="ECO:0000256" key="3">
    <source>
        <dbReference type="ARBA" id="ARBA00010617"/>
    </source>
</evidence>
<evidence type="ECO:0000256" key="7">
    <source>
        <dbReference type="ARBA" id="ARBA00022989"/>
    </source>
</evidence>
<keyword evidence="16" id="KW-1185">Reference proteome</keyword>
<evidence type="ECO:0000256" key="1">
    <source>
        <dbReference type="ARBA" id="ARBA00001971"/>
    </source>
</evidence>
<evidence type="ECO:0000256" key="14">
    <source>
        <dbReference type="SAM" id="Phobius"/>
    </source>
</evidence>
<dbReference type="Gene3D" id="1.10.630.10">
    <property type="entry name" value="Cytochrome P450"/>
    <property type="match status" value="1"/>
</dbReference>
<dbReference type="InterPro" id="IPR036396">
    <property type="entry name" value="Cyt_P450_sf"/>
</dbReference>
<evidence type="ECO:0000256" key="6">
    <source>
        <dbReference type="ARBA" id="ARBA00022723"/>
    </source>
</evidence>
<keyword evidence="10 13" id="KW-0503">Monooxygenase</keyword>
<dbReference type="AlphaFoldDB" id="A0A6A4QB05"/>
<protein>
    <submittedName>
        <fullName evidence="15">Putative cytochrome P450</fullName>
    </submittedName>
</protein>
<organism evidence="15 16">
    <name type="scientific">Lupinus albus</name>
    <name type="common">White lupine</name>
    <name type="synonym">Lupinus termis</name>
    <dbReference type="NCBI Taxonomy" id="3870"/>
    <lineage>
        <taxon>Eukaryota</taxon>
        <taxon>Viridiplantae</taxon>
        <taxon>Streptophyta</taxon>
        <taxon>Embryophyta</taxon>
        <taxon>Tracheophyta</taxon>
        <taxon>Spermatophyta</taxon>
        <taxon>Magnoliopsida</taxon>
        <taxon>eudicotyledons</taxon>
        <taxon>Gunneridae</taxon>
        <taxon>Pentapetalae</taxon>
        <taxon>rosids</taxon>
        <taxon>fabids</taxon>
        <taxon>Fabales</taxon>
        <taxon>Fabaceae</taxon>
        <taxon>Papilionoideae</taxon>
        <taxon>50 kb inversion clade</taxon>
        <taxon>genistoids sensu lato</taxon>
        <taxon>core genistoids</taxon>
        <taxon>Genisteae</taxon>
        <taxon>Lupinus</taxon>
    </lineage>
</organism>
<feature type="transmembrane region" description="Helical" evidence="14">
    <location>
        <begin position="26"/>
        <end position="51"/>
    </location>
</feature>
<dbReference type="PROSITE" id="PS00086">
    <property type="entry name" value="CYTOCHROME_P450"/>
    <property type="match status" value="1"/>
</dbReference>
<evidence type="ECO:0000256" key="11">
    <source>
        <dbReference type="ARBA" id="ARBA00023136"/>
    </source>
</evidence>
<dbReference type="EMBL" id="WOCE01000007">
    <property type="protein sequence ID" value="KAE9610773.1"/>
    <property type="molecule type" value="Genomic_DNA"/>
</dbReference>
<proteinExistence type="inferred from homology"/>
<gene>
    <name evidence="15" type="ORF">Lalb_Chr07g0190171</name>
</gene>
<comment type="similarity">
    <text evidence="3 13">Belongs to the cytochrome P450 family.</text>
</comment>
<evidence type="ECO:0000256" key="4">
    <source>
        <dbReference type="ARBA" id="ARBA00022617"/>
    </source>
</evidence>
<evidence type="ECO:0000256" key="13">
    <source>
        <dbReference type="RuleBase" id="RU000461"/>
    </source>
</evidence>
<dbReference type="InterPro" id="IPR002401">
    <property type="entry name" value="Cyt_P450_E_grp-I"/>
</dbReference>
<dbReference type="FunFam" id="1.10.630.10:FF:000011">
    <property type="entry name" value="Cytochrome P450 83B1"/>
    <property type="match status" value="1"/>
</dbReference>
<evidence type="ECO:0000256" key="12">
    <source>
        <dbReference type="PIRSR" id="PIRSR602401-1"/>
    </source>
</evidence>
<dbReference type="GO" id="GO:0004497">
    <property type="term" value="F:monooxygenase activity"/>
    <property type="evidence" value="ECO:0007669"/>
    <property type="project" value="UniProtKB-KW"/>
</dbReference>
<keyword evidence="11 14" id="KW-0472">Membrane</keyword>
<dbReference type="OrthoDB" id="2789670at2759"/>
<dbReference type="CDD" id="cd11072">
    <property type="entry name" value="CYP71-like"/>
    <property type="match status" value="1"/>
</dbReference>
<dbReference type="InterPro" id="IPR017972">
    <property type="entry name" value="Cyt_P450_CS"/>
</dbReference>
<dbReference type="GO" id="GO:0016705">
    <property type="term" value="F:oxidoreductase activity, acting on paired donors, with incorporation or reduction of molecular oxygen"/>
    <property type="evidence" value="ECO:0007669"/>
    <property type="project" value="InterPro"/>
</dbReference>
<dbReference type="GO" id="GO:0016020">
    <property type="term" value="C:membrane"/>
    <property type="evidence" value="ECO:0007669"/>
    <property type="project" value="UniProtKB-SubCell"/>
</dbReference>
<reference evidence="16" key="1">
    <citation type="journal article" date="2020" name="Nat. Commun.">
        <title>Genome sequence of the cluster root forming white lupin.</title>
        <authorList>
            <person name="Hufnagel B."/>
            <person name="Marques A."/>
            <person name="Soriano A."/>
            <person name="Marques L."/>
            <person name="Divol F."/>
            <person name="Doumas P."/>
            <person name="Sallet E."/>
            <person name="Mancinotti D."/>
            <person name="Carrere S."/>
            <person name="Marande W."/>
            <person name="Arribat S."/>
            <person name="Keller J."/>
            <person name="Huneau C."/>
            <person name="Blein T."/>
            <person name="Aime D."/>
            <person name="Laguerre M."/>
            <person name="Taylor J."/>
            <person name="Schubert V."/>
            <person name="Nelson M."/>
            <person name="Geu-Flores F."/>
            <person name="Crespi M."/>
            <person name="Gallardo-Guerrero K."/>
            <person name="Delaux P.-M."/>
            <person name="Salse J."/>
            <person name="Berges H."/>
            <person name="Guyot R."/>
            <person name="Gouzy J."/>
            <person name="Peret B."/>
        </authorList>
    </citation>
    <scope>NUCLEOTIDE SEQUENCE [LARGE SCALE GENOMIC DNA]</scope>
    <source>
        <strain evidence="16">cv. Amiga</strain>
    </source>
</reference>
<evidence type="ECO:0000256" key="9">
    <source>
        <dbReference type="ARBA" id="ARBA00023004"/>
    </source>
</evidence>
<keyword evidence="4 12" id="KW-0349">Heme</keyword>
<comment type="subcellular location">
    <subcellularLocation>
        <location evidence="2">Membrane</location>
        <topology evidence="2">Single-pass membrane protein</topology>
    </subcellularLocation>
</comment>
<name>A0A6A4QB05_LUPAL</name>
<evidence type="ECO:0000256" key="8">
    <source>
        <dbReference type="ARBA" id="ARBA00023002"/>
    </source>
</evidence>
<keyword evidence="8 13" id="KW-0560">Oxidoreductase</keyword>
<keyword evidence="5 14" id="KW-0812">Transmembrane</keyword>
<evidence type="ECO:0000256" key="5">
    <source>
        <dbReference type="ARBA" id="ARBA00022692"/>
    </source>
</evidence>